<reference evidence="17 18" key="1">
    <citation type="submission" date="2017-08" db="EMBL/GenBank/DDBJ databases">
        <authorList>
            <person name="de Groot N.N."/>
        </authorList>
    </citation>
    <scope>NUCLEOTIDE SEQUENCE [LARGE SCALE GENOMIC DNA]</scope>
    <source>
        <strain evidence="17 18">JC85</strain>
    </source>
</reference>
<evidence type="ECO:0000256" key="14">
    <source>
        <dbReference type="SAM" id="Phobius"/>
    </source>
</evidence>
<protein>
    <recommendedName>
        <fullName evidence="3">Biopolymer transport protein ExbB</fullName>
    </recommendedName>
</protein>
<comment type="subunit">
    <text evidence="2">The accessory proteins ExbB and ExbD seem to form a complex with TonB.</text>
</comment>
<evidence type="ECO:0000256" key="4">
    <source>
        <dbReference type="ARBA" id="ARBA00022448"/>
    </source>
</evidence>
<dbReference type="RefSeq" id="WP_245423467.1">
    <property type="nucleotide sequence ID" value="NZ_OBQD01000005.1"/>
</dbReference>
<keyword evidence="5" id="KW-1003">Cell membrane</keyword>
<feature type="compositionally biased region" description="Low complexity" evidence="13">
    <location>
        <begin position="32"/>
        <end position="91"/>
    </location>
</feature>
<feature type="signal peptide" evidence="15">
    <location>
        <begin position="1"/>
        <end position="25"/>
    </location>
</feature>
<feature type="domain" description="MotA/TolQ/ExbB proton channel" evidence="16">
    <location>
        <begin position="200"/>
        <end position="308"/>
    </location>
</feature>
<evidence type="ECO:0000256" key="5">
    <source>
        <dbReference type="ARBA" id="ARBA00022475"/>
    </source>
</evidence>
<dbReference type="EMBL" id="OBQD01000005">
    <property type="protein sequence ID" value="SOC38158.1"/>
    <property type="molecule type" value="Genomic_DNA"/>
</dbReference>
<keyword evidence="15" id="KW-0732">Signal</keyword>
<evidence type="ECO:0000256" key="2">
    <source>
        <dbReference type="ARBA" id="ARBA00011471"/>
    </source>
</evidence>
<organism evidence="17 18">
    <name type="scientific">Rhizobium subbaraonis</name>
    <dbReference type="NCBI Taxonomy" id="908946"/>
    <lineage>
        <taxon>Bacteria</taxon>
        <taxon>Pseudomonadati</taxon>
        <taxon>Pseudomonadota</taxon>
        <taxon>Alphaproteobacteria</taxon>
        <taxon>Hyphomicrobiales</taxon>
        <taxon>Rhizobiaceae</taxon>
        <taxon>Rhizobium/Agrobacterium group</taxon>
        <taxon>Rhizobium</taxon>
    </lineage>
</organism>
<evidence type="ECO:0000256" key="8">
    <source>
        <dbReference type="ARBA" id="ARBA00022927"/>
    </source>
</evidence>
<dbReference type="GO" id="GO:0022857">
    <property type="term" value="F:transmembrane transporter activity"/>
    <property type="evidence" value="ECO:0007669"/>
    <property type="project" value="InterPro"/>
</dbReference>
<keyword evidence="8 12" id="KW-0653">Protein transport</keyword>
<feature type="compositionally biased region" description="Acidic residues" evidence="13">
    <location>
        <begin position="92"/>
        <end position="102"/>
    </location>
</feature>
<feature type="transmembrane region" description="Helical" evidence="14">
    <location>
        <begin position="237"/>
        <end position="262"/>
    </location>
</feature>
<dbReference type="GO" id="GO:0017038">
    <property type="term" value="P:protein import"/>
    <property type="evidence" value="ECO:0007669"/>
    <property type="project" value="TreeGrafter"/>
</dbReference>
<dbReference type="Proteomes" id="UP000219167">
    <property type="component" value="Unassembled WGS sequence"/>
</dbReference>
<keyword evidence="6" id="KW-0997">Cell inner membrane</keyword>
<feature type="chain" id="PRO_5012041055" description="Biopolymer transport protein ExbB" evidence="15">
    <location>
        <begin position="26"/>
        <end position="352"/>
    </location>
</feature>
<evidence type="ECO:0000256" key="1">
    <source>
        <dbReference type="ARBA" id="ARBA00004429"/>
    </source>
</evidence>
<keyword evidence="9 14" id="KW-1133">Transmembrane helix</keyword>
<evidence type="ECO:0000256" key="10">
    <source>
        <dbReference type="ARBA" id="ARBA00023136"/>
    </source>
</evidence>
<dbReference type="Pfam" id="PF01618">
    <property type="entry name" value="MotA_ExbB"/>
    <property type="match status" value="1"/>
</dbReference>
<gene>
    <name evidence="17" type="ORF">SAMN05892877_10527</name>
</gene>
<comment type="function">
    <text evidence="11">Involved in the TonB-dependent energy-dependent transport of various receptor-bound substrates. Protects ExbD from proteolytic degradation and functionally stabilizes TonB.</text>
</comment>
<dbReference type="AlphaFoldDB" id="A0A285U9S0"/>
<dbReference type="InterPro" id="IPR002898">
    <property type="entry name" value="MotA_ExbB_proton_chnl"/>
</dbReference>
<dbReference type="NCBIfam" id="TIGR02797">
    <property type="entry name" value="exbB"/>
    <property type="match status" value="1"/>
</dbReference>
<evidence type="ECO:0000256" key="11">
    <source>
        <dbReference type="ARBA" id="ARBA00024816"/>
    </source>
</evidence>
<keyword evidence="18" id="KW-1185">Reference proteome</keyword>
<dbReference type="PANTHER" id="PTHR30625">
    <property type="entry name" value="PROTEIN TOLQ"/>
    <property type="match status" value="1"/>
</dbReference>
<feature type="region of interest" description="Disordered" evidence="13">
    <location>
        <begin position="32"/>
        <end position="114"/>
    </location>
</feature>
<evidence type="ECO:0000256" key="9">
    <source>
        <dbReference type="ARBA" id="ARBA00022989"/>
    </source>
</evidence>
<evidence type="ECO:0000313" key="18">
    <source>
        <dbReference type="Proteomes" id="UP000219167"/>
    </source>
</evidence>
<dbReference type="GO" id="GO:0005886">
    <property type="term" value="C:plasma membrane"/>
    <property type="evidence" value="ECO:0007669"/>
    <property type="project" value="UniProtKB-SubCell"/>
</dbReference>
<name>A0A285U9S0_9HYPH</name>
<feature type="transmembrane region" description="Helical" evidence="14">
    <location>
        <begin position="125"/>
        <end position="147"/>
    </location>
</feature>
<sequence length="352" mass="36193">MSKRPHLAAACAAIGLLFSTSALQAQEVTTPAVTTQTQARPLAAPEAGAAGSGEAQAPTPATAQQASPTTTDAPTAAPAPAAGTTPSGDADAAAEETEFAEALEERQSSLPHDLSPWGMFMAADIVVKGVMIGLALASVATWTVLIAKIFELGAAQRAATRAVRHLTDAKGLAAAEELFSGKRNVPARMVAAARQEVDNSDAVLDFVSDGGVKERVASRLQRSEVQAGRQIAKGTGLLATIGSTAPFVGLFGTVWGIMNSFIGISQAQTTNLAIVAPGIAEALLATAIGLVAAIPAVVFYNFLARAITGYRQALTDTSAAIERLVSRDLDVRRARLASQRGARQDSTLVRIG</sequence>
<evidence type="ECO:0000256" key="15">
    <source>
        <dbReference type="SAM" id="SignalP"/>
    </source>
</evidence>
<dbReference type="InterPro" id="IPR050790">
    <property type="entry name" value="ExbB/TolQ_transport"/>
</dbReference>
<dbReference type="PANTHER" id="PTHR30625:SF16">
    <property type="entry name" value="BIOPOLYMER TRANSPORT PROTEIN EXBB"/>
    <property type="match status" value="1"/>
</dbReference>
<keyword evidence="7 14" id="KW-0812">Transmembrane</keyword>
<accession>A0A285U9S0</accession>
<keyword evidence="10 14" id="KW-0472">Membrane</keyword>
<dbReference type="InterPro" id="IPR014164">
    <property type="entry name" value="TonB_ExbB_1"/>
</dbReference>
<comment type="subcellular location">
    <subcellularLocation>
        <location evidence="1">Cell inner membrane</location>
        <topology evidence="1">Multi-pass membrane protein</topology>
    </subcellularLocation>
    <subcellularLocation>
        <location evidence="12">Membrane</location>
        <topology evidence="12">Multi-pass membrane protein</topology>
    </subcellularLocation>
</comment>
<feature type="transmembrane region" description="Helical" evidence="14">
    <location>
        <begin position="282"/>
        <end position="303"/>
    </location>
</feature>
<evidence type="ECO:0000256" key="7">
    <source>
        <dbReference type="ARBA" id="ARBA00022692"/>
    </source>
</evidence>
<comment type="similarity">
    <text evidence="12">Belongs to the exbB/tolQ family.</text>
</comment>
<evidence type="ECO:0000259" key="16">
    <source>
        <dbReference type="Pfam" id="PF01618"/>
    </source>
</evidence>
<evidence type="ECO:0000256" key="13">
    <source>
        <dbReference type="SAM" id="MobiDB-lite"/>
    </source>
</evidence>
<evidence type="ECO:0000256" key="6">
    <source>
        <dbReference type="ARBA" id="ARBA00022519"/>
    </source>
</evidence>
<evidence type="ECO:0000313" key="17">
    <source>
        <dbReference type="EMBL" id="SOC38158.1"/>
    </source>
</evidence>
<keyword evidence="4 12" id="KW-0813">Transport</keyword>
<evidence type="ECO:0000256" key="12">
    <source>
        <dbReference type="RuleBase" id="RU004057"/>
    </source>
</evidence>
<proteinExistence type="inferred from homology"/>
<evidence type="ECO:0000256" key="3">
    <source>
        <dbReference type="ARBA" id="ARBA00022093"/>
    </source>
</evidence>